<dbReference type="InterPro" id="IPR038729">
    <property type="entry name" value="Rad50/SbcC_AAA"/>
</dbReference>
<evidence type="ECO:0000313" key="5">
    <source>
        <dbReference type="EMBL" id="KMO94152.1"/>
    </source>
</evidence>
<dbReference type="GO" id="GO:0000731">
    <property type="term" value="P:DNA synthesis involved in DNA repair"/>
    <property type="evidence" value="ECO:0007669"/>
    <property type="project" value="TreeGrafter"/>
</dbReference>
<sequence length="446" mass="48175">MITQIRIDGFKSFRDFNLDVPPKLLLLGPNGAGKSNLFDALRLVAGTADRGFEATVREDSRLSPAGLFHKGAEEPAHTLTITVGTLVASQDGPLPVRIRLRVGRAPNGQVGVVRRSAIWVSSLDRPDWMTNVGLDEAARAAVTEARSAFLTRTHGVDYVPFQGHIGPAWEPPQAPAESGDDTEDGEEDGERYAEDFRPAPGAELLALAARECASWHPFVLDPVALRAPTAALATGRTSPDGGNLAAVLHRIKDESPGNWRRFVGDLAALVDGVQDIRPLYDRRRDEYDFEVEFGNTGWISPPALSDGTLRMVALLAAAADPAWPGGMYVEEIENGMHPEHVADLVRRLGRGAGVPPHGSALTPAVPYRQLIATTHSPALLAALRADLSGSLVFMEQADRVDPQKQSAVRTTVARPLRSFDPERDPGETVSPEHVERLLRNLGRGLS</sequence>
<dbReference type="PANTHER" id="PTHR32182">
    <property type="entry name" value="DNA REPLICATION AND REPAIR PROTEIN RECF"/>
    <property type="match status" value="1"/>
</dbReference>
<dbReference type="SUPFAM" id="SSF52540">
    <property type="entry name" value="P-loop containing nucleoside triphosphate hydrolases"/>
    <property type="match status" value="1"/>
</dbReference>
<organism evidence="5 6">
    <name type="scientific">Streptomyces roseus</name>
    <dbReference type="NCBI Taxonomy" id="66430"/>
    <lineage>
        <taxon>Bacteria</taxon>
        <taxon>Bacillati</taxon>
        <taxon>Actinomycetota</taxon>
        <taxon>Actinomycetes</taxon>
        <taxon>Kitasatosporales</taxon>
        <taxon>Streptomycetaceae</taxon>
        <taxon>Streptomyces</taxon>
    </lineage>
</organism>
<protein>
    <recommendedName>
        <fullName evidence="7">ATPase AAA-type core domain-containing protein</fullName>
    </recommendedName>
</protein>
<evidence type="ECO:0000259" key="3">
    <source>
        <dbReference type="Pfam" id="PF13304"/>
    </source>
</evidence>
<dbReference type="GO" id="GO:0005524">
    <property type="term" value="F:ATP binding"/>
    <property type="evidence" value="ECO:0007669"/>
    <property type="project" value="InterPro"/>
</dbReference>
<comment type="caution">
    <text evidence="5">The sequence shown here is derived from an EMBL/GenBank/DDBJ whole genome shotgun (WGS) entry which is preliminary data.</text>
</comment>
<dbReference type="EMBL" id="LFML01000149">
    <property type="protein sequence ID" value="KMO94152.1"/>
    <property type="molecule type" value="Genomic_DNA"/>
</dbReference>
<proteinExistence type="predicted"/>
<keyword evidence="1" id="KW-0227">DNA damage</keyword>
<dbReference type="Pfam" id="PF13476">
    <property type="entry name" value="AAA_23"/>
    <property type="match status" value="1"/>
</dbReference>
<dbReference type="InterPro" id="IPR014555">
    <property type="entry name" value="RecF-like"/>
</dbReference>
<dbReference type="Proteomes" id="UP000035932">
    <property type="component" value="Unassembled WGS sequence"/>
</dbReference>
<gene>
    <name evidence="5" type="ORF">ACS04_30935</name>
</gene>
<dbReference type="InterPro" id="IPR003959">
    <property type="entry name" value="ATPase_AAA_core"/>
</dbReference>
<evidence type="ECO:0000256" key="2">
    <source>
        <dbReference type="SAM" id="MobiDB-lite"/>
    </source>
</evidence>
<dbReference type="AlphaFoldDB" id="A0A0J6XIU0"/>
<feature type="region of interest" description="Disordered" evidence="2">
    <location>
        <begin position="164"/>
        <end position="193"/>
    </location>
</feature>
<feature type="domain" description="ATPase AAA-type core" evidence="3">
    <location>
        <begin position="285"/>
        <end position="381"/>
    </location>
</feature>
<dbReference type="RefSeq" id="WP_048480126.1">
    <property type="nucleotide sequence ID" value="NZ_JBIRUD010000030.1"/>
</dbReference>
<dbReference type="GO" id="GO:0016887">
    <property type="term" value="F:ATP hydrolysis activity"/>
    <property type="evidence" value="ECO:0007669"/>
    <property type="project" value="InterPro"/>
</dbReference>
<dbReference type="GO" id="GO:0009432">
    <property type="term" value="P:SOS response"/>
    <property type="evidence" value="ECO:0007669"/>
    <property type="project" value="UniProtKB-KW"/>
</dbReference>
<dbReference type="Pfam" id="PF13304">
    <property type="entry name" value="AAA_21"/>
    <property type="match status" value="1"/>
</dbReference>
<dbReference type="InterPro" id="IPR027417">
    <property type="entry name" value="P-loop_NTPase"/>
</dbReference>
<name>A0A0J6XIU0_9ACTN</name>
<accession>A0A0J6XIU0</accession>
<dbReference type="Gene3D" id="3.40.50.300">
    <property type="entry name" value="P-loop containing nucleotide triphosphate hydrolases"/>
    <property type="match status" value="2"/>
</dbReference>
<evidence type="ECO:0000256" key="1">
    <source>
        <dbReference type="ARBA" id="ARBA00023236"/>
    </source>
</evidence>
<dbReference type="STRING" id="66430.ACS04_30935"/>
<dbReference type="OrthoDB" id="104167at2"/>
<evidence type="ECO:0008006" key="7">
    <source>
        <dbReference type="Google" id="ProtNLM"/>
    </source>
</evidence>
<reference evidence="5 6" key="1">
    <citation type="submission" date="2015-06" db="EMBL/GenBank/DDBJ databases">
        <title>Recapitulation of the evolution of biosynthetic gene clusters reveals hidden chemical diversity on bacterial genomes.</title>
        <authorList>
            <person name="Cruz-Morales P."/>
            <person name="Martinez-Guerrero C."/>
            <person name="Morales-Escalante M.A."/>
            <person name="Yanez-Guerra L.A."/>
            <person name="Kopp J.F."/>
            <person name="Feldmann J."/>
            <person name="Ramos-Aboites H.E."/>
            <person name="Barona-Gomez F."/>
        </authorList>
    </citation>
    <scope>NUCLEOTIDE SEQUENCE [LARGE SCALE GENOMIC DNA]</scope>
    <source>
        <strain evidence="5 6">ATCC 31245</strain>
    </source>
</reference>
<feature type="domain" description="Rad50/SbcC-type AAA" evidence="4">
    <location>
        <begin position="4"/>
        <end position="49"/>
    </location>
</feature>
<evidence type="ECO:0000313" key="6">
    <source>
        <dbReference type="Proteomes" id="UP000035932"/>
    </source>
</evidence>
<keyword evidence="1" id="KW-0742">SOS response</keyword>
<dbReference type="PIRSF" id="PIRSF029347">
    <property type="entry name" value="RecF"/>
    <property type="match status" value="1"/>
</dbReference>
<dbReference type="GO" id="GO:0006302">
    <property type="term" value="P:double-strand break repair"/>
    <property type="evidence" value="ECO:0007669"/>
    <property type="project" value="InterPro"/>
</dbReference>
<feature type="compositionally biased region" description="Acidic residues" evidence="2">
    <location>
        <begin position="178"/>
        <end position="189"/>
    </location>
</feature>
<dbReference type="PANTHER" id="PTHR32182:SF22">
    <property type="entry name" value="ATP-DEPENDENT ENDONUCLEASE, OLD FAMILY-RELATED"/>
    <property type="match status" value="1"/>
</dbReference>
<dbReference type="PATRIC" id="fig|66430.4.peg.2516"/>
<evidence type="ECO:0000259" key="4">
    <source>
        <dbReference type="Pfam" id="PF13476"/>
    </source>
</evidence>
<keyword evidence="6" id="KW-1185">Reference proteome</keyword>